<dbReference type="AlphaFoldDB" id="A0A915K2B0"/>
<evidence type="ECO:0000313" key="2">
    <source>
        <dbReference type="WBParaSite" id="nRc.2.0.1.t32350-RA"/>
    </source>
</evidence>
<protein>
    <submittedName>
        <fullName evidence="2">Uncharacterized protein</fullName>
    </submittedName>
</protein>
<dbReference type="Proteomes" id="UP000887565">
    <property type="component" value="Unplaced"/>
</dbReference>
<sequence length="147" mass="17069">MLPLSDDQLAEIQQAVIQIYNTNNYRFKVMQTQQGAFTSYGNCSRQRLTSELWLQMELSVYNWFHEWSPASALTGTNLLTTLVAHAIHTVQQIWSNYQGAEHFMYNYLQSVAQQGKNSELRDAMEQMQTMRQSKCERIARAICCIPH</sequence>
<reference evidence="2" key="1">
    <citation type="submission" date="2022-11" db="UniProtKB">
        <authorList>
            <consortium name="WormBaseParasite"/>
        </authorList>
    </citation>
    <scope>IDENTIFICATION</scope>
</reference>
<organism evidence="1 2">
    <name type="scientific">Romanomermis culicivorax</name>
    <name type="common">Nematode worm</name>
    <dbReference type="NCBI Taxonomy" id="13658"/>
    <lineage>
        <taxon>Eukaryota</taxon>
        <taxon>Metazoa</taxon>
        <taxon>Ecdysozoa</taxon>
        <taxon>Nematoda</taxon>
        <taxon>Enoplea</taxon>
        <taxon>Dorylaimia</taxon>
        <taxon>Mermithida</taxon>
        <taxon>Mermithoidea</taxon>
        <taxon>Mermithidae</taxon>
        <taxon>Romanomermis</taxon>
    </lineage>
</organism>
<proteinExistence type="predicted"/>
<accession>A0A915K2B0</accession>
<evidence type="ECO:0000313" key="1">
    <source>
        <dbReference type="Proteomes" id="UP000887565"/>
    </source>
</evidence>
<keyword evidence="1" id="KW-1185">Reference proteome</keyword>
<name>A0A915K2B0_ROMCU</name>
<dbReference type="WBParaSite" id="nRc.2.0.1.t32350-RA">
    <property type="protein sequence ID" value="nRc.2.0.1.t32350-RA"/>
    <property type="gene ID" value="nRc.2.0.1.g32350"/>
</dbReference>